<proteinExistence type="inferred from homology"/>
<keyword evidence="13" id="KW-1185">Reference proteome</keyword>
<evidence type="ECO:0000256" key="3">
    <source>
        <dbReference type="ARBA" id="ARBA00022630"/>
    </source>
</evidence>
<comment type="similarity">
    <text evidence="10">Belongs to the ApbE family.</text>
</comment>
<dbReference type="EMBL" id="MKIE01000003">
    <property type="protein sequence ID" value="OHW62469.1"/>
    <property type="molecule type" value="Genomic_DNA"/>
</dbReference>
<feature type="binding site" evidence="11">
    <location>
        <position position="289"/>
    </location>
    <ligand>
        <name>Mg(2+)</name>
        <dbReference type="ChEBI" id="CHEBI:18420"/>
    </ligand>
</feature>
<evidence type="ECO:0000256" key="4">
    <source>
        <dbReference type="ARBA" id="ARBA00022679"/>
    </source>
</evidence>
<organism evidence="12 13">
    <name type="scientific">Andreesenia angusta</name>
    <dbReference type="NCBI Taxonomy" id="39480"/>
    <lineage>
        <taxon>Bacteria</taxon>
        <taxon>Bacillati</taxon>
        <taxon>Bacillota</taxon>
        <taxon>Tissierellia</taxon>
        <taxon>Tissierellales</taxon>
        <taxon>Gottschalkiaceae</taxon>
        <taxon>Andreesenia</taxon>
    </lineage>
</organism>
<dbReference type="EC" id="2.7.1.180" evidence="1 10"/>
<evidence type="ECO:0000256" key="6">
    <source>
        <dbReference type="ARBA" id="ARBA00022827"/>
    </source>
</evidence>
<dbReference type="AlphaFoldDB" id="A0A1S1V9R8"/>
<dbReference type="GO" id="GO:0046872">
    <property type="term" value="F:metal ion binding"/>
    <property type="evidence" value="ECO:0007669"/>
    <property type="project" value="UniProtKB-UniRule"/>
</dbReference>
<name>A0A1S1V9R8_9FIRM</name>
<dbReference type="Proteomes" id="UP000180254">
    <property type="component" value="Unassembled WGS sequence"/>
</dbReference>
<evidence type="ECO:0000256" key="1">
    <source>
        <dbReference type="ARBA" id="ARBA00011955"/>
    </source>
</evidence>
<reference evidence="12 13" key="1">
    <citation type="submission" date="2016-09" db="EMBL/GenBank/DDBJ databases">
        <title>Genome sequence of Eubacterium angustum.</title>
        <authorList>
            <person name="Poehlein A."/>
            <person name="Daniel R."/>
        </authorList>
    </citation>
    <scope>NUCLEOTIDE SEQUENCE [LARGE SCALE GENOMIC DNA]</scope>
    <source>
        <strain evidence="12 13">DSM 1989</strain>
    </source>
</reference>
<sequence>MNRKRITTVIILALIAFSIYRAQSVSSKSSSVNKTSYLMGTIVNLTIYDPLEDNLFSESFDIIEDIESKMSLNIDDSEVNSINKNPGVPVPVSDETIDVIERGLYYSEVSGGKFDITSGSLVKLWDIGGENAKVPSEEEIAAVLPSIDYKSVKVDRTENTVTLLKPGTTLDLGGIAKGYAADAVSEYLKSKGVKKAIVDIGGNLFLIGTNEEDELWKVGIKNPFSESRNDYIGIVESSESSVVTSGVYERFLESDGVKYHHILDPDTGYPSDNEIMGVSIICDKSIDADGLSTSVFLLGLEDGIDLVEGLDGVEAIFITKSKEVYLTSGISDAFELKNSEFKIIKRGS</sequence>
<accession>A0A1S1V9R8</accession>
<dbReference type="PANTHER" id="PTHR30040:SF2">
    <property type="entry name" value="FAD:PROTEIN FMN TRANSFERASE"/>
    <property type="match status" value="1"/>
</dbReference>
<keyword evidence="6 10" id="KW-0274">FAD</keyword>
<keyword evidence="3 10" id="KW-0285">Flavoprotein</keyword>
<feature type="binding site" evidence="11">
    <location>
        <position position="174"/>
    </location>
    <ligand>
        <name>Mg(2+)</name>
        <dbReference type="ChEBI" id="CHEBI:18420"/>
    </ligand>
</feature>
<gene>
    <name evidence="12" type="primary">apbE</name>
    <name evidence="12" type="ORF">EUAN_10310</name>
</gene>
<comment type="caution">
    <text evidence="12">The sequence shown here is derived from an EMBL/GenBank/DDBJ whole genome shotgun (WGS) entry which is preliminary data.</text>
</comment>
<dbReference type="SUPFAM" id="SSF143631">
    <property type="entry name" value="ApbE-like"/>
    <property type="match status" value="1"/>
</dbReference>
<evidence type="ECO:0000256" key="5">
    <source>
        <dbReference type="ARBA" id="ARBA00022723"/>
    </source>
</evidence>
<evidence type="ECO:0000313" key="12">
    <source>
        <dbReference type="EMBL" id="OHW62469.1"/>
    </source>
</evidence>
<dbReference type="Gene3D" id="3.10.520.10">
    <property type="entry name" value="ApbE-like domains"/>
    <property type="match status" value="1"/>
</dbReference>
<dbReference type="PANTHER" id="PTHR30040">
    <property type="entry name" value="THIAMINE BIOSYNTHESIS LIPOPROTEIN APBE"/>
    <property type="match status" value="1"/>
</dbReference>
<dbReference type="RefSeq" id="WP_071062369.1">
    <property type="nucleotide sequence ID" value="NZ_MKIE01000003.1"/>
</dbReference>
<evidence type="ECO:0000256" key="2">
    <source>
        <dbReference type="ARBA" id="ARBA00016337"/>
    </source>
</evidence>
<dbReference type="OrthoDB" id="9778595at2"/>
<dbReference type="STRING" id="39480.EUAN_10310"/>
<evidence type="ECO:0000256" key="10">
    <source>
        <dbReference type="PIRNR" id="PIRNR006268"/>
    </source>
</evidence>
<dbReference type="PIRSF" id="PIRSF006268">
    <property type="entry name" value="ApbE"/>
    <property type="match status" value="1"/>
</dbReference>
<evidence type="ECO:0000256" key="11">
    <source>
        <dbReference type="PIRSR" id="PIRSR006268-2"/>
    </source>
</evidence>
<dbReference type="InterPro" id="IPR003374">
    <property type="entry name" value="ApbE-like_sf"/>
</dbReference>
<evidence type="ECO:0000313" key="13">
    <source>
        <dbReference type="Proteomes" id="UP000180254"/>
    </source>
</evidence>
<comment type="cofactor">
    <cofactor evidence="11">
        <name>Mg(2+)</name>
        <dbReference type="ChEBI" id="CHEBI:18420"/>
    </cofactor>
    <cofactor evidence="11">
        <name>Mn(2+)</name>
        <dbReference type="ChEBI" id="CHEBI:29035"/>
    </cofactor>
    <text evidence="11">Magnesium. Can also use manganese.</text>
</comment>
<evidence type="ECO:0000256" key="7">
    <source>
        <dbReference type="ARBA" id="ARBA00022842"/>
    </source>
</evidence>
<keyword evidence="7 10" id="KW-0460">Magnesium</keyword>
<keyword evidence="5 10" id="KW-0479">Metal-binding</keyword>
<dbReference type="Pfam" id="PF02424">
    <property type="entry name" value="ApbE"/>
    <property type="match status" value="1"/>
</dbReference>
<feature type="binding site" evidence="11">
    <location>
        <position position="293"/>
    </location>
    <ligand>
        <name>Mg(2+)</name>
        <dbReference type="ChEBI" id="CHEBI:18420"/>
    </ligand>
</feature>
<evidence type="ECO:0000256" key="9">
    <source>
        <dbReference type="ARBA" id="ARBA00048540"/>
    </source>
</evidence>
<dbReference type="GO" id="GO:0016740">
    <property type="term" value="F:transferase activity"/>
    <property type="evidence" value="ECO:0007669"/>
    <property type="project" value="UniProtKB-UniRule"/>
</dbReference>
<keyword evidence="12" id="KW-0449">Lipoprotein</keyword>
<protein>
    <recommendedName>
        <fullName evidence="2 10">FAD:protein FMN transferase</fullName>
        <ecNumber evidence="1 10">2.7.1.180</ecNumber>
    </recommendedName>
    <alternativeName>
        <fullName evidence="8 10">Flavin transferase</fullName>
    </alternativeName>
</protein>
<evidence type="ECO:0000256" key="8">
    <source>
        <dbReference type="ARBA" id="ARBA00031306"/>
    </source>
</evidence>
<comment type="catalytic activity">
    <reaction evidence="9 10">
        <text>L-threonyl-[protein] + FAD = FMN-L-threonyl-[protein] + AMP + H(+)</text>
        <dbReference type="Rhea" id="RHEA:36847"/>
        <dbReference type="Rhea" id="RHEA-COMP:11060"/>
        <dbReference type="Rhea" id="RHEA-COMP:11061"/>
        <dbReference type="ChEBI" id="CHEBI:15378"/>
        <dbReference type="ChEBI" id="CHEBI:30013"/>
        <dbReference type="ChEBI" id="CHEBI:57692"/>
        <dbReference type="ChEBI" id="CHEBI:74257"/>
        <dbReference type="ChEBI" id="CHEBI:456215"/>
        <dbReference type="EC" id="2.7.1.180"/>
    </reaction>
</comment>
<dbReference type="InterPro" id="IPR024932">
    <property type="entry name" value="ApbE"/>
</dbReference>
<keyword evidence="4 10" id="KW-0808">Transferase</keyword>